<proteinExistence type="predicted"/>
<name>A0A7S3GPA8_9STRA</name>
<dbReference type="Gene3D" id="3.80.10.10">
    <property type="entry name" value="Ribonuclease Inhibitor"/>
    <property type="match status" value="1"/>
</dbReference>
<sequence length="119" mass="13696">MILEDTAEFSGEHLLKIAHLEELQLQCVSGDFTSDDVIETVTQCPELHTLMLSFPPSDQITRSDIRSILDAAPKLRTFVYADREESDSFPSMEALREIMRINYPHIKDSELTSVKYDYR</sequence>
<gene>
    <name evidence="1" type="ORF">SELO1098_LOCUS1243</name>
</gene>
<accession>A0A7S3GPA8</accession>
<dbReference type="EMBL" id="HBIC01002425">
    <property type="protein sequence ID" value="CAE0272418.1"/>
    <property type="molecule type" value="Transcribed_RNA"/>
</dbReference>
<reference evidence="1" key="1">
    <citation type="submission" date="2021-01" db="EMBL/GenBank/DDBJ databases">
        <authorList>
            <person name="Corre E."/>
            <person name="Pelletier E."/>
            <person name="Niang G."/>
            <person name="Scheremetjew M."/>
            <person name="Finn R."/>
            <person name="Kale V."/>
            <person name="Holt S."/>
            <person name="Cochrane G."/>
            <person name="Meng A."/>
            <person name="Brown T."/>
            <person name="Cohen L."/>
        </authorList>
    </citation>
    <scope>NUCLEOTIDE SEQUENCE</scope>
    <source>
        <strain evidence="1">CCAP 955/1</strain>
    </source>
</reference>
<evidence type="ECO:0000313" key="1">
    <source>
        <dbReference type="EMBL" id="CAE0272418.1"/>
    </source>
</evidence>
<dbReference type="AlphaFoldDB" id="A0A7S3GPA8"/>
<organism evidence="1">
    <name type="scientific">Spumella elongata</name>
    <dbReference type="NCBI Taxonomy" id="89044"/>
    <lineage>
        <taxon>Eukaryota</taxon>
        <taxon>Sar</taxon>
        <taxon>Stramenopiles</taxon>
        <taxon>Ochrophyta</taxon>
        <taxon>Chrysophyceae</taxon>
        <taxon>Chromulinales</taxon>
        <taxon>Chromulinaceae</taxon>
        <taxon>Spumella</taxon>
    </lineage>
</organism>
<dbReference type="InterPro" id="IPR032675">
    <property type="entry name" value="LRR_dom_sf"/>
</dbReference>
<protein>
    <submittedName>
        <fullName evidence="1">Uncharacterized protein</fullName>
    </submittedName>
</protein>